<evidence type="ECO:0000313" key="2">
    <source>
        <dbReference type="EMBL" id="CAF4977005.1"/>
    </source>
</evidence>
<sequence>GLSQQDFQNLMDSKGGLFSFSNFLSTKSISQADLTKYANKNGPPSTTSKLPLIFGA</sequence>
<protein>
    <submittedName>
        <fullName evidence="2">Uncharacterized protein</fullName>
    </submittedName>
</protein>
<feature type="non-terminal residue" evidence="2">
    <location>
        <position position="1"/>
    </location>
</feature>
<feature type="region of interest" description="Disordered" evidence="1">
    <location>
        <begin position="37"/>
        <end position="56"/>
    </location>
</feature>
<dbReference type="EMBL" id="CAJOBR010027574">
    <property type="protein sequence ID" value="CAF4977005.1"/>
    <property type="molecule type" value="Genomic_DNA"/>
</dbReference>
<name>A0A821Z6Q0_9BILA</name>
<accession>A0A821Z6Q0</accession>
<evidence type="ECO:0000313" key="3">
    <source>
        <dbReference type="Proteomes" id="UP000663848"/>
    </source>
</evidence>
<dbReference type="Proteomes" id="UP000663848">
    <property type="component" value="Unassembled WGS sequence"/>
</dbReference>
<organism evidence="2 3">
    <name type="scientific">Rotaria socialis</name>
    <dbReference type="NCBI Taxonomy" id="392032"/>
    <lineage>
        <taxon>Eukaryota</taxon>
        <taxon>Metazoa</taxon>
        <taxon>Spiralia</taxon>
        <taxon>Gnathifera</taxon>
        <taxon>Rotifera</taxon>
        <taxon>Eurotatoria</taxon>
        <taxon>Bdelloidea</taxon>
        <taxon>Philodinida</taxon>
        <taxon>Philodinidae</taxon>
        <taxon>Rotaria</taxon>
    </lineage>
</organism>
<comment type="caution">
    <text evidence="2">The sequence shown here is derived from an EMBL/GenBank/DDBJ whole genome shotgun (WGS) entry which is preliminary data.</text>
</comment>
<proteinExistence type="predicted"/>
<dbReference type="AlphaFoldDB" id="A0A821Z6Q0"/>
<reference evidence="2" key="1">
    <citation type="submission" date="2021-02" db="EMBL/GenBank/DDBJ databases">
        <authorList>
            <person name="Nowell W R."/>
        </authorList>
    </citation>
    <scope>NUCLEOTIDE SEQUENCE</scope>
</reference>
<gene>
    <name evidence="2" type="ORF">QYT958_LOCUS35785</name>
</gene>
<evidence type="ECO:0000256" key="1">
    <source>
        <dbReference type="SAM" id="MobiDB-lite"/>
    </source>
</evidence>